<dbReference type="SUPFAM" id="SSF158472">
    <property type="entry name" value="HAMP domain-like"/>
    <property type="match status" value="1"/>
</dbReference>
<dbReference type="AlphaFoldDB" id="A0A1A9EZQ0"/>
<dbReference type="SUPFAM" id="SSF141868">
    <property type="entry name" value="EAL domain-like"/>
    <property type="match status" value="1"/>
</dbReference>
<dbReference type="InterPro" id="IPR013656">
    <property type="entry name" value="PAS_4"/>
</dbReference>
<dbReference type="Pfam" id="PF00563">
    <property type="entry name" value="EAL"/>
    <property type="match status" value="1"/>
</dbReference>
<evidence type="ECO:0000259" key="6">
    <source>
        <dbReference type="PROSITE" id="PS50887"/>
    </source>
</evidence>
<dbReference type="Proteomes" id="UP000078070">
    <property type="component" value="Chromosome"/>
</dbReference>
<dbReference type="CDD" id="cd01949">
    <property type="entry name" value="GGDEF"/>
    <property type="match status" value="1"/>
</dbReference>
<dbReference type="InterPro" id="IPR052155">
    <property type="entry name" value="Biofilm_reg_signaling"/>
</dbReference>
<dbReference type="Pfam" id="PF00672">
    <property type="entry name" value="HAMP"/>
    <property type="match status" value="1"/>
</dbReference>
<dbReference type="InterPro" id="IPR000160">
    <property type="entry name" value="GGDEF_dom"/>
</dbReference>
<dbReference type="InterPro" id="IPR029787">
    <property type="entry name" value="Nucleotide_cyclase"/>
</dbReference>
<dbReference type="CDD" id="cd01948">
    <property type="entry name" value="EAL"/>
    <property type="match status" value="1"/>
</dbReference>
<feature type="domain" description="GGDEF" evidence="6">
    <location>
        <begin position="536"/>
        <end position="669"/>
    </location>
</feature>
<dbReference type="GO" id="GO:0006355">
    <property type="term" value="P:regulation of DNA-templated transcription"/>
    <property type="evidence" value="ECO:0007669"/>
    <property type="project" value="InterPro"/>
</dbReference>
<dbReference type="PROSITE" id="PS50883">
    <property type="entry name" value="EAL"/>
    <property type="match status" value="1"/>
</dbReference>
<dbReference type="Pfam" id="PF00990">
    <property type="entry name" value="GGDEF"/>
    <property type="match status" value="1"/>
</dbReference>
<evidence type="ECO:0000259" key="5">
    <source>
        <dbReference type="PROSITE" id="PS50885"/>
    </source>
</evidence>
<dbReference type="Pfam" id="PF00989">
    <property type="entry name" value="PAS"/>
    <property type="match status" value="1"/>
</dbReference>
<dbReference type="SMART" id="SM00267">
    <property type="entry name" value="GGDEF"/>
    <property type="match status" value="1"/>
</dbReference>
<evidence type="ECO:0000256" key="1">
    <source>
        <dbReference type="ARBA" id="ARBA00001946"/>
    </source>
</evidence>
<dbReference type="Gene3D" id="3.30.70.270">
    <property type="match status" value="1"/>
</dbReference>
<dbReference type="Gene3D" id="3.30.450.20">
    <property type="entry name" value="PAS domain"/>
    <property type="match status" value="2"/>
</dbReference>
<reference evidence="8" key="1">
    <citation type="submission" date="2016-05" db="EMBL/GenBank/DDBJ databases">
        <authorList>
            <person name="Baek K."/>
            <person name="Yang S.-J."/>
        </authorList>
    </citation>
    <scope>NUCLEOTIDE SEQUENCE [LARGE SCALE GENOMIC DNA]</scope>
    <source>
        <strain evidence="8">ST58-10</strain>
    </source>
</reference>
<keyword evidence="8" id="KW-1185">Reference proteome</keyword>
<dbReference type="PROSITE" id="PS50887">
    <property type="entry name" value="GGDEF"/>
    <property type="match status" value="1"/>
</dbReference>
<dbReference type="KEGG" id="mars:A8C75_11080"/>
<evidence type="ECO:0008006" key="9">
    <source>
        <dbReference type="Google" id="ProtNLM"/>
    </source>
</evidence>
<dbReference type="OrthoDB" id="8416215at2"/>
<feature type="domain" description="PAC" evidence="3">
    <location>
        <begin position="324"/>
        <end position="377"/>
    </location>
</feature>
<gene>
    <name evidence="7" type="ORF">A8C75_11080</name>
</gene>
<evidence type="ECO:0000259" key="4">
    <source>
        <dbReference type="PROSITE" id="PS50883"/>
    </source>
</evidence>
<dbReference type="InterPro" id="IPR013767">
    <property type="entry name" value="PAS_fold"/>
</dbReference>
<sequence>MKVGTRLLLLSTFSATVALSGWFVSHWSASRLNEAMTQLEYANAVQRAVTRLNTRFGLYQSDHDVHTLSDWQQARAQLNAVLGQNPENADRFTHSISRQNQTLQSLTPLLGRERYDSPGQIQLTYRIYATLQEMTEDAVPLATHAQQRILITTERGRVISQGLMIALSLILTLIAIQIARNLKYRLDLIRTQLQQVADGNLFVSINDQHNDEIGELARGFDNMLKRLRTTTFSVDQLNEEIHSHTATLRNQQEYLRTLIEAEPAGVITLDRDGRILSINNAGARILHTPVNNALEQSFSEQFVADADRTAFGNLIQSTFAGHSKNLQYRLRSSSTGGDIWLQTYAVPFIDHNGDIISIITVSHDITGRVLEEQRLREARAFLQNVVDSVHDAMVVRDISFNIRLLNRAARDSESSHPCNRLQYPDTAATQHEGPAQRLLRGSARETEICSFTDAGGKVCHIELEATRLSLPDGSLNGVIEIYRDISENTRLLQQLHEEQSRLQQLAHHDQLTGLPNRTLFLDRLEQVRLQAERGQQAFALLFIDLDRFKEINDNLGHQAGDRVLQEMSRRLSACVRSSDTLARIGGDEFTVIMSPLQHSDDAAMLAQKLIECIKPPFMLDNHPLLLTTSIGIGLYPEDGSSIETLIKNADAAMYRAKEDGKNVFRLYSRQLTHRAVAQLSQAAELRQAVARDEFCVHYQTRFDLGNRTPIGMEAFARWQHPTRGIIEAAQFLPAAQGSELVIAIGNSIIDKVMQQTRQWRQQGFDPGVIALNLSARQVSASQVDWLMSMLDKHQCQAHWFEIEVSESDLTQVRHSIELFERLAALGFELAIDDFGSGHSSLSSLHRLPLTRIKLDQPFIRDLPGDRHCQGVPGATFALGRSLGVKVCAEGVENQSQADYLLDAGCAEAQGFMFSRPQPTDAITALLSKRRLSPNTQMAGA</sequence>
<feature type="domain" description="PAS" evidence="2">
    <location>
        <begin position="251"/>
        <end position="322"/>
    </location>
</feature>
<dbReference type="SMART" id="SM00052">
    <property type="entry name" value="EAL"/>
    <property type="match status" value="1"/>
</dbReference>
<dbReference type="InterPro" id="IPR043128">
    <property type="entry name" value="Rev_trsase/Diguanyl_cyclase"/>
</dbReference>
<dbReference type="RefSeq" id="WP_067382037.1">
    <property type="nucleotide sequence ID" value="NZ_CP015839.1"/>
</dbReference>
<dbReference type="InterPro" id="IPR035919">
    <property type="entry name" value="EAL_sf"/>
</dbReference>
<dbReference type="InterPro" id="IPR001633">
    <property type="entry name" value="EAL_dom"/>
</dbReference>
<proteinExistence type="predicted"/>
<dbReference type="InterPro" id="IPR000700">
    <property type="entry name" value="PAS-assoc_C"/>
</dbReference>
<dbReference type="PROSITE" id="PS50885">
    <property type="entry name" value="HAMP"/>
    <property type="match status" value="1"/>
</dbReference>
<dbReference type="PROSITE" id="PS50112">
    <property type="entry name" value="PAS"/>
    <property type="match status" value="1"/>
</dbReference>
<evidence type="ECO:0000259" key="3">
    <source>
        <dbReference type="PROSITE" id="PS50113"/>
    </source>
</evidence>
<dbReference type="FunFam" id="3.30.70.270:FF:000001">
    <property type="entry name" value="Diguanylate cyclase domain protein"/>
    <property type="match status" value="1"/>
</dbReference>
<dbReference type="GO" id="GO:0003824">
    <property type="term" value="F:catalytic activity"/>
    <property type="evidence" value="ECO:0007669"/>
    <property type="project" value="UniProtKB-ARBA"/>
</dbReference>
<dbReference type="CDD" id="cd00130">
    <property type="entry name" value="PAS"/>
    <property type="match status" value="1"/>
</dbReference>
<dbReference type="SUPFAM" id="SSF55785">
    <property type="entry name" value="PYP-like sensor domain (PAS domain)"/>
    <property type="match status" value="2"/>
</dbReference>
<protein>
    <recommendedName>
        <fullName evidence="9">Diguanylate cyclase</fullName>
    </recommendedName>
</protein>
<dbReference type="Gene3D" id="3.20.20.450">
    <property type="entry name" value="EAL domain"/>
    <property type="match status" value="1"/>
</dbReference>
<comment type="cofactor">
    <cofactor evidence="1">
        <name>Mg(2+)</name>
        <dbReference type="ChEBI" id="CHEBI:18420"/>
    </cofactor>
</comment>
<dbReference type="CDD" id="cd06225">
    <property type="entry name" value="HAMP"/>
    <property type="match status" value="1"/>
</dbReference>
<feature type="domain" description="PAC" evidence="3">
    <location>
        <begin position="444"/>
        <end position="497"/>
    </location>
</feature>
<dbReference type="PANTHER" id="PTHR44757:SF2">
    <property type="entry name" value="BIOFILM ARCHITECTURE MAINTENANCE PROTEIN MBAA"/>
    <property type="match status" value="1"/>
</dbReference>
<dbReference type="NCBIfam" id="TIGR00254">
    <property type="entry name" value="GGDEF"/>
    <property type="match status" value="1"/>
</dbReference>
<evidence type="ECO:0000313" key="8">
    <source>
        <dbReference type="Proteomes" id="UP000078070"/>
    </source>
</evidence>
<dbReference type="InterPro" id="IPR003660">
    <property type="entry name" value="HAMP_dom"/>
</dbReference>
<dbReference type="PANTHER" id="PTHR44757">
    <property type="entry name" value="DIGUANYLATE CYCLASE DGCP"/>
    <property type="match status" value="1"/>
</dbReference>
<dbReference type="STRING" id="1821621.A8C75_11080"/>
<feature type="domain" description="HAMP" evidence="5">
    <location>
        <begin position="180"/>
        <end position="232"/>
    </location>
</feature>
<name>A0A1A9EZQ0_9GAMM</name>
<dbReference type="Gene3D" id="6.10.340.10">
    <property type="match status" value="1"/>
</dbReference>
<dbReference type="PROSITE" id="PS50113">
    <property type="entry name" value="PAC"/>
    <property type="match status" value="2"/>
</dbReference>
<dbReference type="SUPFAM" id="SSF55073">
    <property type="entry name" value="Nucleotide cyclase"/>
    <property type="match status" value="1"/>
</dbReference>
<dbReference type="GO" id="GO:0007165">
    <property type="term" value="P:signal transduction"/>
    <property type="evidence" value="ECO:0007669"/>
    <property type="project" value="InterPro"/>
</dbReference>
<feature type="domain" description="EAL" evidence="4">
    <location>
        <begin position="678"/>
        <end position="930"/>
    </location>
</feature>
<dbReference type="Pfam" id="PF08448">
    <property type="entry name" value="PAS_4"/>
    <property type="match status" value="1"/>
</dbReference>
<organism evidence="7 8">
    <name type="scientific">Marinobacterium aestuarii</name>
    <dbReference type="NCBI Taxonomy" id="1821621"/>
    <lineage>
        <taxon>Bacteria</taxon>
        <taxon>Pseudomonadati</taxon>
        <taxon>Pseudomonadota</taxon>
        <taxon>Gammaproteobacteria</taxon>
        <taxon>Oceanospirillales</taxon>
        <taxon>Oceanospirillaceae</taxon>
        <taxon>Marinobacterium</taxon>
    </lineage>
</organism>
<dbReference type="InterPro" id="IPR035965">
    <property type="entry name" value="PAS-like_dom_sf"/>
</dbReference>
<evidence type="ECO:0000259" key="2">
    <source>
        <dbReference type="PROSITE" id="PS50112"/>
    </source>
</evidence>
<dbReference type="SMART" id="SM00304">
    <property type="entry name" value="HAMP"/>
    <property type="match status" value="1"/>
</dbReference>
<dbReference type="InterPro" id="IPR000014">
    <property type="entry name" value="PAS"/>
</dbReference>
<dbReference type="GO" id="GO:0016020">
    <property type="term" value="C:membrane"/>
    <property type="evidence" value="ECO:0007669"/>
    <property type="project" value="InterPro"/>
</dbReference>
<dbReference type="NCBIfam" id="TIGR00229">
    <property type="entry name" value="sensory_box"/>
    <property type="match status" value="1"/>
</dbReference>
<dbReference type="EMBL" id="CP015839">
    <property type="protein sequence ID" value="ANG62973.1"/>
    <property type="molecule type" value="Genomic_DNA"/>
</dbReference>
<dbReference type="SMART" id="SM00091">
    <property type="entry name" value="PAS"/>
    <property type="match status" value="2"/>
</dbReference>
<reference evidence="7 8" key="2">
    <citation type="journal article" date="2018" name="Int. J. Syst. Evol. Microbiol.">
        <title>Marinobacterium aestuarii sp. nov., a benzene-degrading marine bacterium isolated from estuary sediment.</title>
        <authorList>
            <person name="Bae S.S."/>
            <person name="Jung J."/>
            <person name="Chung D."/>
            <person name="Baek K."/>
        </authorList>
    </citation>
    <scope>NUCLEOTIDE SEQUENCE [LARGE SCALE GENOMIC DNA]</scope>
    <source>
        <strain evidence="7 8">ST58-10</strain>
    </source>
</reference>
<accession>A0A1A9EZQ0</accession>
<evidence type="ECO:0000313" key="7">
    <source>
        <dbReference type="EMBL" id="ANG62973.1"/>
    </source>
</evidence>